<protein>
    <recommendedName>
        <fullName evidence="4">C2 domain-containing protein</fullName>
    </recommendedName>
</protein>
<sequence>MDTEKEDRAVEIKNISQPYNNIGFLEVAWEPLPRHPDMAGPEELPEVLEEDDLLGKSWTYRIKIKGASGLPVITDMAYVQYEFFGEEFVTETVEQNTHNPVFDYEFVHHVDVVTKEFIEFLKRPMEFHVFMSPLVQPPKDKVSTLNPVIVARMTGMPDPEGADASSSAAASIKKQLSMGQELAALQARNGELEEQVRQLQAALAEANRELAQYRDLTTPRTKTRIQEAQAKDAALNGGEPEVKDLALNGGEPDIEL</sequence>
<feature type="coiled-coil region" evidence="1">
    <location>
        <begin position="182"/>
        <end position="216"/>
    </location>
</feature>
<accession>A0A7S4D6Y1</accession>
<name>A0A7S4D6Y1_HETAK</name>
<dbReference type="AlphaFoldDB" id="A0A7S4D6Y1"/>
<reference evidence="3" key="1">
    <citation type="submission" date="2021-01" db="EMBL/GenBank/DDBJ databases">
        <authorList>
            <person name="Corre E."/>
            <person name="Pelletier E."/>
            <person name="Niang G."/>
            <person name="Scheremetjew M."/>
            <person name="Finn R."/>
            <person name="Kale V."/>
            <person name="Holt S."/>
            <person name="Cochrane G."/>
            <person name="Meng A."/>
            <person name="Brown T."/>
            <person name="Cohen L."/>
        </authorList>
    </citation>
    <scope>NUCLEOTIDE SEQUENCE</scope>
    <source>
        <strain evidence="3">CCMP3107</strain>
    </source>
</reference>
<gene>
    <name evidence="3" type="ORF">HAKA00212_LOCUS10852</name>
</gene>
<evidence type="ECO:0008006" key="4">
    <source>
        <dbReference type="Google" id="ProtNLM"/>
    </source>
</evidence>
<feature type="region of interest" description="Disordered" evidence="2">
    <location>
        <begin position="229"/>
        <end position="256"/>
    </location>
</feature>
<dbReference type="InterPro" id="IPR035892">
    <property type="entry name" value="C2_domain_sf"/>
</dbReference>
<proteinExistence type="predicted"/>
<evidence type="ECO:0000313" key="3">
    <source>
        <dbReference type="EMBL" id="CAE0632147.1"/>
    </source>
</evidence>
<dbReference type="EMBL" id="HBIU01023360">
    <property type="protein sequence ID" value="CAE0632147.1"/>
    <property type="molecule type" value="Transcribed_RNA"/>
</dbReference>
<organism evidence="3">
    <name type="scientific">Heterosigma akashiwo</name>
    <name type="common">Chromophytic alga</name>
    <name type="synonym">Heterosigma carterae</name>
    <dbReference type="NCBI Taxonomy" id="2829"/>
    <lineage>
        <taxon>Eukaryota</taxon>
        <taxon>Sar</taxon>
        <taxon>Stramenopiles</taxon>
        <taxon>Ochrophyta</taxon>
        <taxon>Raphidophyceae</taxon>
        <taxon>Chattonellales</taxon>
        <taxon>Chattonellaceae</taxon>
        <taxon>Heterosigma</taxon>
    </lineage>
</organism>
<dbReference type="SUPFAM" id="SSF49562">
    <property type="entry name" value="C2 domain (Calcium/lipid-binding domain, CaLB)"/>
    <property type="match status" value="1"/>
</dbReference>
<evidence type="ECO:0000256" key="1">
    <source>
        <dbReference type="SAM" id="Coils"/>
    </source>
</evidence>
<evidence type="ECO:0000256" key="2">
    <source>
        <dbReference type="SAM" id="MobiDB-lite"/>
    </source>
</evidence>
<keyword evidence="1" id="KW-0175">Coiled coil</keyword>